<proteinExistence type="predicted"/>
<accession>A0A0A9B8C7</accession>
<dbReference type="EMBL" id="GBRH01237676">
    <property type="protein sequence ID" value="JAD60219.1"/>
    <property type="molecule type" value="Transcribed_RNA"/>
</dbReference>
<reference evidence="1" key="2">
    <citation type="journal article" date="2015" name="Data Brief">
        <title>Shoot transcriptome of the giant reed, Arundo donax.</title>
        <authorList>
            <person name="Barrero R.A."/>
            <person name="Guerrero F.D."/>
            <person name="Moolhuijzen P."/>
            <person name="Goolsby J.A."/>
            <person name="Tidwell J."/>
            <person name="Bellgard S.E."/>
            <person name="Bellgard M.I."/>
        </authorList>
    </citation>
    <scope>NUCLEOTIDE SEQUENCE</scope>
    <source>
        <tissue evidence="1">Shoot tissue taken approximately 20 cm above the soil surface</tissue>
    </source>
</reference>
<reference evidence="1" key="1">
    <citation type="submission" date="2014-09" db="EMBL/GenBank/DDBJ databases">
        <authorList>
            <person name="Magalhaes I.L.F."/>
            <person name="Oliveira U."/>
            <person name="Santos F.R."/>
            <person name="Vidigal T.H.D.A."/>
            <person name="Brescovit A.D."/>
            <person name="Santos A.J."/>
        </authorList>
    </citation>
    <scope>NUCLEOTIDE SEQUENCE</scope>
    <source>
        <tissue evidence="1">Shoot tissue taken approximately 20 cm above the soil surface</tissue>
    </source>
</reference>
<organism evidence="1">
    <name type="scientific">Arundo donax</name>
    <name type="common">Giant reed</name>
    <name type="synonym">Donax arundinaceus</name>
    <dbReference type="NCBI Taxonomy" id="35708"/>
    <lineage>
        <taxon>Eukaryota</taxon>
        <taxon>Viridiplantae</taxon>
        <taxon>Streptophyta</taxon>
        <taxon>Embryophyta</taxon>
        <taxon>Tracheophyta</taxon>
        <taxon>Spermatophyta</taxon>
        <taxon>Magnoliopsida</taxon>
        <taxon>Liliopsida</taxon>
        <taxon>Poales</taxon>
        <taxon>Poaceae</taxon>
        <taxon>PACMAD clade</taxon>
        <taxon>Arundinoideae</taxon>
        <taxon>Arundineae</taxon>
        <taxon>Arundo</taxon>
    </lineage>
</organism>
<name>A0A0A9B8C7_ARUDO</name>
<protein>
    <submittedName>
        <fullName evidence="1">Uncharacterized protein</fullName>
    </submittedName>
</protein>
<sequence>MHVCYVQVYHPNHNEVLNYCGRFHWAAV</sequence>
<dbReference type="AlphaFoldDB" id="A0A0A9B8C7"/>
<evidence type="ECO:0000313" key="1">
    <source>
        <dbReference type="EMBL" id="JAD60219.1"/>
    </source>
</evidence>